<protein>
    <recommendedName>
        <fullName evidence="2">Autophagy-related protein 14</fullName>
    </recommendedName>
</protein>
<feature type="compositionally biased region" description="Low complexity" evidence="5">
    <location>
        <begin position="265"/>
        <end position="276"/>
    </location>
</feature>
<feature type="region of interest" description="Disordered" evidence="5">
    <location>
        <begin position="799"/>
        <end position="868"/>
    </location>
</feature>
<gene>
    <name evidence="6" type="ORF">D9757_002129</name>
</gene>
<accession>A0A8H5I052</accession>
<dbReference type="InterPro" id="IPR018791">
    <property type="entry name" value="UV_resistance/autophagy_Atg14"/>
</dbReference>
<organism evidence="6 7">
    <name type="scientific">Collybiopsis confluens</name>
    <dbReference type="NCBI Taxonomy" id="2823264"/>
    <lineage>
        <taxon>Eukaryota</taxon>
        <taxon>Fungi</taxon>
        <taxon>Dikarya</taxon>
        <taxon>Basidiomycota</taxon>
        <taxon>Agaricomycotina</taxon>
        <taxon>Agaricomycetes</taxon>
        <taxon>Agaricomycetidae</taxon>
        <taxon>Agaricales</taxon>
        <taxon>Marasmiineae</taxon>
        <taxon>Omphalotaceae</taxon>
        <taxon>Collybiopsis</taxon>
    </lineage>
</organism>
<dbReference type="EMBL" id="JAACJN010000005">
    <property type="protein sequence ID" value="KAF5392612.1"/>
    <property type="molecule type" value="Genomic_DNA"/>
</dbReference>
<feature type="compositionally biased region" description="Low complexity" evidence="5">
    <location>
        <begin position="214"/>
        <end position="234"/>
    </location>
</feature>
<reference evidence="6 7" key="1">
    <citation type="journal article" date="2020" name="ISME J.">
        <title>Uncovering the hidden diversity of litter-decomposition mechanisms in mushroom-forming fungi.</title>
        <authorList>
            <person name="Floudas D."/>
            <person name="Bentzer J."/>
            <person name="Ahren D."/>
            <person name="Johansson T."/>
            <person name="Persson P."/>
            <person name="Tunlid A."/>
        </authorList>
    </citation>
    <scope>NUCLEOTIDE SEQUENCE [LARGE SCALE GENOMIC DNA]</scope>
    <source>
        <strain evidence="6 7">CBS 406.79</strain>
    </source>
</reference>
<feature type="compositionally biased region" description="Polar residues" evidence="5">
    <location>
        <begin position="824"/>
        <end position="841"/>
    </location>
</feature>
<evidence type="ECO:0000256" key="1">
    <source>
        <dbReference type="ARBA" id="ARBA00009574"/>
    </source>
</evidence>
<feature type="compositionally biased region" description="Polar residues" evidence="5">
    <location>
        <begin position="451"/>
        <end position="471"/>
    </location>
</feature>
<dbReference type="GO" id="GO:0000323">
    <property type="term" value="C:lytic vacuole"/>
    <property type="evidence" value="ECO:0007669"/>
    <property type="project" value="TreeGrafter"/>
</dbReference>
<dbReference type="AlphaFoldDB" id="A0A8H5I052"/>
<evidence type="ECO:0000256" key="4">
    <source>
        <dbReference type="SAM" id="Coils"/>
    </source>
</evidence>
<feature type="compositionally biased region" description="Polar residues" evidence="5">
    <location>
        <begin position="920"/>
        <end position="931"/>
    </location>
</feature>
<comment type="caution">
    <text evidence="6">The sequence shown here is derived from an EMBL/GenBank/DDBJ whole genome shotgun (WGS) entry which is preliminary data.</text>
</comment>
<feature type="compositionally biased region" description="Polar residues" evidence="5">
    <location>
        <begin position="851"/>
        <end position="868"/>
    </location>
</feature>
<feature type="region of interest" description="Disordered" evidence="5">
    <location>
        <begin position="122"/>
        <end position="177"/>
    </location>
</feature>
<name>A0A8H5I052_9AGAR</name>
<dbReference type="Pfam" id="PF10186">
    <property type="entry name" value="ATG14"/>
    <property type="match status" value="1"/>
</dbReference>
<dbReference type="Proteomes" id="UP000518752">
    <property type="component" value="Unassembled WGS sequence"/>
</dbReference>
<evidence type="ECO:0000256" key="2">
    <source>
        <dbReference type="ARBA" id="ARBA00013807"/>
    </source>
</evidence>
<feature type="compositionally biased region" description="Polar residues" evidence="5">
    <location>
        <begin position="252"/>
        <end position="264"/>
    </location>
</feature>
<feature type="coiled-coil region" evidence="4">
    <location>
        <begin position="564"/>
        <end position="619"/>
    </location>
</feature>
<feature type="compositionally biased region" description="Basic residues" evidence="5">
    <location>
        <begin position="487"/>
        <end position="496"/>
    </location>
</feature>
<feature type="region of interest" description="Disordered" evidence="5">
    <location>
        <begin position="918"/>
        <end position="955"/>
    </location>
</feature>
<proteinExistence type="inferred from homology"/>
<dbReference type="GO" id="GO:0032991">
    <property type="term" value="C:protein-containing complex"/>
    <property type="evidence" value="ECO:0007669"/>
    <property type="project" value="UniProtKB-ARBA"/>
</dbReference>
<feature type="region of interest" description="Disordered" evidence="5">
    <location>
        <begin position="440"/>
        <end position="505"/>
    </location>
</feature>
<dbReference type="GO" id="GO:0005768">
    <property type="term" value="C:endosome"/>
    <property type="evidence" value="ECO:0007669"/>
    <property type="project" value="TreeGrafter"/>
</dbReference>
<evidence type="ECO:0000256" key="3">
    <source>
        <dbReference type="ARBA" id="ARBA00023054"/>
    </source>
</evidence>
<keyword evidence="7" id="KW-1185">Reference proteome</keyword>
<feature type="compositionally biased region" description="Basic and acidic residues" evidence="5">
    <location>
        <begin position="235"/>
        <end position="249"/>
    </location>
</feature>
<dbReference type="OrthoDB" id="72772at2759"/>
<dbReference type="PANTHER" id="PTHR15157:SF5">
    <property type="entry name" value="UV RADIATION RESISTANCE-ASSOCIATED GENE PROTEIN"/>
    <property type="match status" value="1"/>
</dbReference>
<evidence type="ECO:0000256" key="5">
    <source>
        <dbReference type="SAM" id="MobiDB-lite"/>
    </source>
</evidence>
<feature type="compositionally biased region" description="Low complexity" evidence="5">
    <location>
        <begin position="806"/>
        <end position="819"/>
    </location>
</feature>
<dbReference type="GO" id="GO:0000149">
    <property type="term" value="F:SNARE binding"/>
    <property type="evidence" value="ECO:0007669"/>
    <property type="project" value="TreeGrafter"/>
</dbReference>
<sequence>MIQTAGEPAIPGPCASPLMSLEKLVPFQDEFDAGHLFQRRVAHITSIQIRNLTPFPARDTLASALSKPAELPAVTNGHLTDDLDATLARNNTKRTRRISTNSVTTLRSLRSDDGAVVPEALEGRTRTSSKLSDRPIMSGTIGKTAPTIRPAPRNRTTSVTSIFPAESGNAESSSKMHLPLKDYSQTGLENVIRSRLVETFLAVTAVPSEHSPAPVSRSPPSTPLSPMSLHSSSPSRDKFNLTQKSRRDSWASPRTSISVSSPGHTRSVSTVSRTTSASGKLGAGFPSTSPSTSAFPPSPGPSSPPPSVPNYLSSIHQSSTNPSFSFDPKSEFAPWTDLSSVKLKIGLWAKIGSERRDASNMYAKGKEKASTYSDSLEWQVLEEWNLNLNEMEPLPGPSTDSSEADETLSSFHYRQLPSNTLLVTLDPPGETFYAYAPSLSHSPHHAKRTMSSRSPKSTTGYSSDPESTVVQANIDPELKISSPLLSRRQRQRGRQGQRHDENIYDKQELSKTAGWKDLFKLVNLWATIKDNEKSLDNIVQGLDRLIIDDRWPLKREISERECRIAELRADCAQVSTESQEVRDEIRIRRERIRERQNTLLEIEQQEEVEQQERVEVEEELFDERARLETLRAVFVPTRTTLISTLFCLFPIELRSPPDLLFTIIEVPLPIPLSPNDPAPPLSLPEHSDVNEETIASALGYVALVLQLLAAYLGHVLIYPITYIGSRSLIRDGISAMVGPRMFPLFSKGVDKYRFEYGVFLLNKNIEMLTANQDLRAIDIRHTLPNLKNLLLTLTDGEGVPVDSSRRSTSPISSLSGLESPRPESPQSTHETLNGQSGTVTPKANGVVELPTETTPPASGSSTPIAPIQPTSGVSIDTLKKTSRFLGLSPLAGLLRVRYPSSLLLRNETAVELNSEDGALVTSSSPNGTNIELPNGDLGVRKDTLGEGSGTSSQATVNKVAEVEEPTIEAEAEADATLRVNDRLATVWKVH</sequence>
<keyword evidence="3 4" id="KW-0175">Coiled coil</keyword>
<feature type="region of interest" description="Disordered" evidence="5">
    <location>
        <begin position="207"/>
        <end position="323"/>
    </location>
</feature>
<dbReference type="PANTHER" id="PTHR15157">
    <property type="entry name" value="UV RADIATION RESISTANCE-ASSOCIATED GENE PROTEIN"/>
    <property type="match status" value="1"/>
</dbReference>
<evidence type="ECO:0000313" key="6">
    <source>
        <dbReference type="EMBL" id="KAF5392612.1"/>
    </source>
</evidence>
<evidence type="ECO:0000313" key="7">
    <source>
        <dbReference type="Proteomes" id="UP000518752"/>
    </source>
</evidence>
<dbReference type="GO" id="GO:0035493">
    <property type="term" value="P:SNARE complex assembly"/>
    <property type="evidence" value="ECO:0007669"/>
    <property type="project" value="TreeGrafter"/>
</dbReference>
<comment type="similarity">
    <text evidence="1">Belongs to the ATG14 family.</text>
</comment>
<feature type="compositionally biased region" description="Polar residues" evidence="5">
    <location>
        <begin position="310"/>
        <end position="323"/>
    </location>
</feature>
<feature type="compositionally biased region" description="Pro residues" evidence="5">
    <location>
        <begin position="296"/>
        <end position="308"/>
    </location>
</feature>
<feature type="compositionally biased region" description="Low complexity" evidence="5">
    <location>
        <begin position="283"/>
        <end position="295"/>
    </location>
</feature>